<feature type="non-terminal residue" evidence="1">
    <location>
        <position position="1"/>
    </location>
</feature>
<name>A0A7Y2H3Y3_UNCEI</name>
<reference evidence="1 2" key="1">
    <citation type="submission" date="2020-03" db="EMBL/GenBank/DDBJ databases">
        <title>Metabolic flexibility allows generalist bacteria to become dominant in a frequently disturbed ecosystem.</title>
        <authorList>
            <person name="Chen Y.-J."/>
            <person name="Leung P.M."/>
            <person name="Bay S.K."/>
            <person name="Hugenholtz P."/>
            <person name="Kessler A.J."/>
            <person name="Shelley G."/>
            <person name="Waite D.W."/>
            <person name="Cook P.L."/>
            <person name="Greening C."/>
        </authorList>
    </citation>
    <scope>NUCLEOTIDE SEQUENCE [LARGE SCALE GENOMIC DNA]</scope>
    <source>
        <strain evidence="1">SS_bin_28</strain>
    </source>
</reference>
<accession>A0A7Y2H3Y3</accession>
<dbReference type="InterPro" id="IPR023614">
    <property type="entry name" value="Porin_dom_sf"/>
</dbReference>
<dbReference type="Gene3D" id="2.40.160.10">
    <property type="entry name" value="Porin"/>
    <property type="match status" value="1"/>
</dbReference>
<dbReference type="EMBL" id="JABDJR010000694">
    <property type="protein sequence ID" value="NNF08526.1"/>
    <property type="molecule type" value="Genomic_DNA"/>
</dbReference>
<protein>
    <recommendedName>
        <fullName evidence="3">Porin</fullName>
    </recommendedName>
</protein>
<sequence length="233" mass="25045">VLDARVSLAVSPAFAIDLGLFKAPFSAEFLTAAPSIDFVNRSQMVSALAPGRETGVAFRGDVSGIGYQLGAFNGNGRQGIMGNDDDNLLFAGRLSKRRTTSDGSWEVGAHGAFSDDPNRERTLFGADARVTNGPWLVSAEVLGGEIALDGGAATDPLGYQATAGYMITPDRHQVLVRWDALDLDDGTGNQRFVVLGYNFWPTSAFEWQVNYLIPVQWGNVGDHQVLLNFQAAF</sequence>
<organism evidence="1 2">
    <name type="scientific">Eiseniibacteriota bacterium</name>
    <dbReference type="NCBI Taxonomy" id="2212470"/>
    <lineage>
        <taxon>Bacteria</taxon>
        <taxon>Candidatus Eiseniibacteriota</taxon>
    </lineage>
</organism>
<evidence type="ECO:0008006" key="3">
    <source>
        <dbReference type="Google" id="ProtNLM"/>
    </source>
</evidence>
<dbReference type="AlphaFoldDB" id="A0A7Y2H3Y3"/>
<dbReference type="Proteomes" id="UP000547674">
    <property type="component" value="Unassembled WGS sequence"/>
</dbReference>
<gene>
    <name evidence="1" type="ORF">HKN21_17320</name>
</gene>
<comment type="caution">
    <text evidence="1">The sequence shown here is derived from an EMBL/GenBank/DDBJ whole genome shotgun (WGS) entry which is preliminary data.</text>
</comment>
<evidence type="ECO:0000313" key="2">
    <source>
        <dbReference type="Proteomes" id="UP000547674"/>
    </source>
</evidence>
<proteinExistence type="predicted"/>
<evidence type="ECO:0000313" key="1">
    <source>
        <dbReference type="EMBL" id="NNF08526.1"/>
    </source>
</evidence>
<dbReference type="SUPFAM" id="SSF56935">
    <property type="entry name" value="Porins"/>
    <property type="match status" value="1"/>
</dbReference>